<dbReference type="PANTHER" id="PTHR43157:SF31">
    <property type="entry name" value="PHOSPHATIDYLINOSITOL-GLYCAN BIOSYNTHESIS CLASS F PROTEIN"/>
    <property type="match status" value="1"/>
</dbReference>
<comment type="similarity">
    <text evidence="2">Belongs to the short-chain dehydrogenases/reductases (SDR) family.</text>
</comment>
<keyword evidence="4" id="KW-1185">Reference proteome</keyword>
<dbReference type="Proteomes" id="UP000002218">
    <property type="component" value="Chromosome"/>
</dbReference>
<evidence type="ECO:0000256" key="2">
    <source>
        <dbReference type="RuleBase" id="RU000363"/>
    </source>
</evidence>
<dbReference type="PRINTS" id="PR00081">
    <property type="entry name" value="GDHRDH"/>
</dbReference>
<reference evidence="4" key="1">
    <citation type="submission" date="2009-09" db="EMBL/GenBank/DDBJ databases">
        <title>The complete genome of Nakamurella multipartita DSM 44233.</title>
        <authorList>
            <consortium name="US DOE Joint Genome Institute (JGI-PGF)"/>
            <person name="Lucas S."/>
            <person name="Copeland A."/>
            <person name="Lapidus A."/>
            <person name="Glavina del Rio T."/>
            <person name="Dalin E."/>
            <person name="Tice H."/>
            <person name="Bruce D."/>
            <person name="Goodwin L."/>
            <person name="Pitluck S."/>
            <person name="Kyrpides N."/>
            <person name="Mavromatis K."/>
            <person name="Ivanova N."/>
            <person name="Ovchinnikova G."/>
            <person name="Sims D."/>
            <person name="Meincke L."/>
            <person name="Brettin T."/>
            <person name="Detter J.C."/>
            <person name="Han C."/>
            <person name="Larimer F."/>
            <person name="Land M."/>
            <person name="Hauser L."/>
            <person name="Markowitz V."/>
            <person name="Cheng J.-F."/>
            <person name="Hugenholtz P."/>
            <person name="Woyke T."/>
            <person name="Wu D."/>
            <person name="Klenk H.-P."/>
            <person name="Eisen J.A."/>
        </authorList>
    </citation>
    <scope>NUCLEOTIDE SEQUENCE [LARGE SCALE GENOMIC DNA]</scope>
    <source>
        <strain evidence="4">ATCC 700099 / DSM 44233 / CIP 104796 / JCM 9543 / NBRC 105858 / Y-104</strain>
    </source>
</reference>
<accession>C8XJU6</accession>
<dbReference type="Pfam" id="PF00106">
    <property type="entry name" value="adh_short"/>
    <property type="match status" value="1"/>
</dbReference>
<dbReference type="PRINTS" id="PR00080">
    <property type="entry name" value="SDRFAMILY"/>
</dbReference>
<name>C8XJU6_NAKMY</name>
<dbReference type="HOGENOM" id="CLU_010194_44_2_11"/>
<dbReference type="Gene3D" id="3.40.50.720">
    <property type="entry name" value="NAD(P)-binding Rossmann-like Domain"/>
    <property type="match status" value="1"/>
</dbReference>
<evidence type="ECO:0000313" key="3">
    <source>
        <dbReference type="EMBL" id="ACV76629.1"/>
    </source>
</evidence>
<evidence type="ECO:0000256" key="1">
    <source>
        <dbReference type="ARBA" id="ARBA00023002"/>
    </source>
</evidence>
<dbReference type="RefSeq" id="WP_012814104.1">
    <property type="nucleotide sequence ID" value="NC_013235.1"/>
</dbReference>
<dbReference type="PANTHER" id="PTHR43157">
    <property type="entry name" value="PHOSPHATIDYLINOSITOL-GLYCAN BIOSYNTHESIS CLASS F PROTEIN-RELATED"/>
    <property type="match status" value="1"/>
</dbReference>
<dbReference type="AlphaFoldDB" id="C8XJU6"/>
<proteinExistence type="inferred from homology"/>
<dbReference type="GO" id="GO:0016491">
    <property type="term" value="F:oxidoreductase activity"/>
    <property type="evidence" value="ECO:0007669"/>
    <property type="project" value="UniProtKB-KW"/>
</dbReference>
<reference evidence="3 4" key="2">
    <citation type="journal article" date="2010" name="Stand. Genomic Sci.">
        <title>Complete genome sequence of Nakamurella multipartita type strain (Y-104).</title>
        <authorList>
            <person name="Tice H."/>
            <person name="Mayilraj S."/>
            <person name="Sims D."/>
            <person name="Lapidus A."/>
            <person name="Nolan M."/>
            <person name="Lucas S."/>
            <person name="Glavina Del Rio T."/>
            <person name="Copeland A."/>
            <person name="Cheng J.F."/>
            <person name="Meincke L."/>
            <person name="Bruce D."/>
            <person name="Goodwin L."/>
            <person name="Pitluck S."/>
            <person name="Ivanova N."/>
            <person name="Mavromatis K."/>
            <person name="Ovchinnikova G."/>
            <person name="Pati A."/>
            <person name="Chen A."/>
            <person name="Palaniappan K."/>
            <person name="Land M."/>
            <person name="Hauser L."/>
            <person name="Chang Y.J."/>
            <person name="Jeffries C.D."/>
            <person name="Detter J.C."/>
            <person name="Brettin T."/>
            <person name="Rohde M."/>
            <person name="Goker M."/>
            <person name="Bristow J."/>
            <person name="Eisen J.A."/>
            <person name="Markowitz V."/>
            <person name="Hugenholtz P."/>
            <person name="Kyrpides N.C."/>
            <person name="Klenk H.P."/>
            <person name="Chen F."/>
        </authorList>
    </citation>
    <scope>NUCLEOTIDE SEQUENCE [LARGE SCALE GENOMIC DNA]</scope>
    <source>
        <strain evidence="4">ATCC 700099 / DSM 44233 / CIP 104796 / JCM 9543 / NBRC 105858 / Y-104</strain>
    </source>
</reference>
<dbReference type="OrthoDB" id="4577644at2"/>
<organism evidence="3 4">
    <name type="scientific">Nakamurella multipartita (strain ATCC 700099 / DSM 44233 / CIP 104796 / JCM 9543 / NBRC 105858 / Y-104)</name>
    <name type="common">Microsphaera multipartita</name>
    <dbReference type="NCBI Taxonomy" id="479431"/>
    <lineage>
        <taxon>Bacteria</taxon>
        <taxon>Bacillati</taxon>
        <taxon>Actinomycetota</taxon>
        <taxon>Actinomycetes</taxon>
        <taxon>Nakamurellales</taxon>
        <taxon>Nakamurellaceae</taxon>
        <taxon>Nakamurella</taxon>
    </lineage>
</organism>
<dbReference type="SUPFAM" id="SSF51735">
    <property type="entry name" value="NAD(P)-binding Rossmann-fold domains"/>
    <property type="match status" value="1"/>
</dbReference>
<protein>
    <submittedName>
        <fullName evidence="3">Short-chain dehydrogenase/reductase SDR</fullName>
    </submittedName>
</protein>
<dbReference type="InParanoid" id="C8XJU6"/>
<dbReference type="InterPro" id="IPR002347">
    <property type="entry name" value="SDR_fam"/>
</dbReference>
<sequence>MNQKGTPGGGGAANRWRSIGLPDQIGRRAIVTGANTGLGFAAAKALAGAGADVVLAVRDLDRGVAAAQRIRDALDEAKVRVVHLDLARLASVADFAATQCAQGPVDILINNAGLMLVPRREFTADGFEAQMGVNHLGHYALVAGLLPALEQAPAARIVGVTSLAARRARRLDQRLGLDGDYRPMGAYSQSKLAVGLFAVELDRRLQAAGSRARSLLAHPGWSATAVAQPEDGAGRKVVFSRRATALLGSSPASGARSEVAAATFPDLPGGSLVGPHFLVRGAPRARPAPKAMTDPAQAGWLWSRSAELTGVEPLPGS</sequence>
<dbReference type="eggNOG" id="COG1028">
    <property type="taxonomic scope" value="Bacteria"/>
</dbReference>
<dbReference type="STRING" id="479431.Namu_0196"/>
<evidence type="ECO:0000313" key="4">
    <source>
        <dbReference type="Proteomes" id="UP000002218"/>
    </source>
</evidence>
<dbReference type="EMBL" id="CP001737">
    <property type="protein sequence ID" value="ACV76629.1"/>
    <property type="molecule type" value="Genomic_DNA"/>
</dbReference>
<dbReference type="KEGG" id="nml:Namu_0196"/>
<dbReference type="InterPro" id="IPR036291">
    <property type="entry name" value="NAD(P)-bd_dom_sf"/>
</dbReference>
<keyword evidence="1" id="KW-0560">Oxidoreductase</keyword>
<gene>
    <name evidence="3" type="ordered locus">Namu_0196</name>
</gene>